<evidence type="ECO:0000313" key="3">
    <source>
        <dbReference type="EMBL" id="KAK9421468.1"/>
    </source>
</evidence>
<keyword evidence="2" id="KW-1133">Transmembrane helix</keyword>
<feature type="region of interest" description="Disordered" evidence="1">
    <location>
        <begin position="1"/>
        <end position="24"/>
    </location>
</feature>
<reference evidence="3 4" key="1">
    <citation type="journal article" date="2024" name="J. Plant Pathol.">
        <title>Sequence and assembly of the genome of Seiridium unicorne, isolate CBS 538.82, causal agent of cypress canker disease.</title>
        <authorList>
            <person name="Scali E."/>
            <person name="Rocca G.D."/>
            <person name="Danti R."/>
            <person name="Garbelotto M."/>
            <person name="Barberini S."/>
            <person name="Baroncelli R."/>
            <person name="Emiliani G."/>
        </authorList>
    </citation>
    <scope>NUCLEOTIDE SEQUENCE [LARGE SCALE GENOMIC DNA]</scope>
    <source>
        <strain evidence="3 4">BM-138-508</strain>
    </source>
</reference>
<feature type="transmembrane region" description="Helical" evidence="2">
    <location>
        <begin position="41"/>
        <end position="63"/>
    </location>
</feature>
<feature type="transmembrane region" description="Helical" evidence="2">
    <location>
        <begin position="174"/>
        <end position="198"/>
    </location>
</feature>
<protein>
    <submittedName>
        <fullName evidence="3">SUR7/PalI family-domain-containing protein</fullName>
    </submittedName>
</protein>
<evidence type="ECO:0000256" key="2">
    <source>
        <dbReference type="SAM" id="Phobius"/>
    </source>
</evidence>
<feature type="region of interest" description="Disordered" evidence="1">
    <location>
        <begin position="289"/>
        <end position="320"/>
    </location>
</feature>
<dbReference type="InterPro" id="IPR009571">
    <property type="entry name" value="SUR7/Rim9-like_fungi"/>
</dbReference>
<proteinExistence type="predicted"/>
<dbReference type="PANTHER" id="PTHR28019">
    <property type="entry name" value="CELL MEMBRANE PROTEIN YLR413W-RELATED"/>
    <property type="match status" value="1"/>
</dbReference>
<dbReference type="Pfam" id="PF06687">
    <property type="entry name" value="SUR7"/>
    <property type="match status" value="1"/>
</dbReference>
<keyword evidence="2" id="KW-0472">Membrane</keyword>
<keyword evidence="4" id="KW-1185">Reference proteome</keyword>
<feature type="transmembrane region" description="Helical" evidence="2">
    <location>
        <begin position="204"/>
        <end position="231"/>
    </location>
</feature>
<gene>
    <name evidence="3" type="ORF">SUNI508_05703</name>
</gene>
<dbReference type="InterPro" id="IPR052413">
    <property type="entry name" value="SUR7_domain"/>
</dbReference>
<evidence type="ECO:0000256" key="1">
    <source>
        <dbReference type="SAM" id="MobiDB-lite"/>
    </source>
</evidence>
<evidence type="ECO:0000313" key="4">
    <source>
        <dbReference type="Proteomes" id="UP001408356"/>
    </source>
</evidence>
<dbReference type="Proteomes" id="UP001408356">
    <property type="component" value="Unassembled WGS sequence"/>
</dbReference>
<organism evidence="3 4">
    <name type="scientific">Seiridium unicorne</name>
    <dbReference type="NCBI Taxonomy" id="138068"/>
    <lineage>
        <taxon>Eukaryota</taxon>
        <taxon>Fungi</taxon>
        <taxon>Dikarya</taxon>
        <taxon>Ascomycota</taxon>
        <taxon>Pezizomycotina</taxon>
        <taxon>Sordariomycetes</taxon>
        <taxon>Xylariomycetidae</taxon>
        <taxon>Amphisphaeriales</taxon>
        <taxon>Sporocadaceae</taxon>
        <taxon>Seiridium</taxon>
    </lineage>
</organism>
<dbReference type="PANTHER" id="PTHR28019:SF2">
    <property type="entry name" value="CELL MEMBRANE PROTEIN YLR413W-RELATED"/>
    <property type="match status" value="1"/>
</dbReference>
<sequence>MALPGFRKRRAAANPEAGVKDGPLPDDQAIAKRATKTRRNAIIFTSFCYLVAVVFLILVEIGNTSSAKVPGELYFFKLDLSDIMASSVSSSLGTLSLTNSIARTLGLHDFYQVGLWSFCEGYADEGITKCSTPTSLYWFNPVEILQGELLSGASIALPSEVNTILTILRITSQVMFGFFLAGLVLDFVLMLLAPIVLYSRWWSFPFSVFAFLAAIMVIAAAAVATAMALVFQYALTSQVDLNIKVDIGTKMWAFMWIGAGFTFLAFLIHAGLGCCCTSRRDLRTGRKKGRNLATVPGTGSEKPQKGYNLPKFGRKSAGSE</sequence>
<comment type="caution">
    <text evidence="3">The sequence shown here is derived from an EMBL/GenBank/DDBJ whole genome shotgun (WGS) entry which is preliminary data.</text>
</comment>
<accession>A0ABR2V4C6</accession>
<feature type="compositionally biased region" description="Basic residues" evidence="1">
    <location>
        <begin position="1"/>
        <end position="11"/>
    </location>
</feature>
<keyword evidence="2" id="KW-0812">Transmembrane</keyword>
<feature type="transmembrane region" description="Helical" evidence="2">
    <location>
        <begin position="252"/>
        <end position="272"/>
    </location>
</feature>
<dbReference type="EMBL" id="JARVKF010000179">
    <property type="protein sequence ID" value="KAK9421468.1"/>
    <property type="molecule type" value="Genomic_DNA"/>
</dbReference>
<name>A0ABR2V4C6_9PEZI</name>